<sequence length="77" mass="9401">MSTMRLPRSLFRWHLLHRLTLGACPTFSRPRLPLRSPRFGCSAFHRSRRRRVHAGRQLVYVHFQIYLRLGRRLERYV</sequence>
<keyword evidence="3" id="KW-1185">Reference proteome</keyword>
<evidence type="ECO:0008006" key="4">
    <source>
        <dbReference type="Google" id="ProtNLM"/>
    </source>
</evidence>
<proteinExistence type="predicted"/>
<reference evidence="3" key="1">
    <citation type="submission" date="2019-04" db="EMBL/GenBank/DDBJ databases">
        <title>Friends and foes A comparative genomics studyof 23 Aspergillus species from section Flavi.</title>
        <authorList>
            <consortium name="DOE Joint Genome Institute"/>
            <person name="Kjaerbolling I."/>
            <person name="Vesth T."/>
            <person name="Frisvad J.C."/>
            <person name="Nybo J.L."/>
            <person name="Theobald S."/>
            <person name="Kildgaard S."/>
            <person name="Isbrandt T."/>
            <person name="Kuo A."/>
            <person name="Sato A."/>
            <person name="Lyhne E.K."/>
            <person name="Kogle M.E."/>
            <person name="Wiebenga A."/>
            <person name="Kun R.S."/>
            <person name="Lubbers R.J."/>
            <person name="Makela M.R."/>
            <person name="Barry K."/>
            <person name="Chovatia M."/>
            <person name="Clum A."/>
            <person name="Daum C."/>
            <person name="Haridas S."/>
            <person name="He G."/>
            <person name="LaButti K."/>
            <person name="Lipzen A."/>
            <person name="Mondo S."/>
            <person name="Riley R."/>
            <person name="Salamov A."/>
            <person name="Simmons B.A."/>
            <person name="Magnuson J.K."/>
            <person name="Henrissat B."/>
            <person name="Mortensen U.H."/>
            <person name="Larsen T.O."/>
            <person name="Devries R.P."/>
            <person name="Grigoriev I.V."/>
            <person name="Machida M."/>
            <person name="Baker S.E."/>
            <person name="Andersen M.R."/>
        </authorList>
    </citation>
    <scope>NUCLEOTIDE SEQUENCE [LARGE SCALE GENOMIC DNA]</scope>
    <source>
        <strain evidence="3">CBS 553.77</strain>
    </source>
</reference>
<keyword evidence="1" id="KW-0732">Signal</keyword>
<dbReference type="Proteomes" id="UP000327118">
    <property type="component" value="Unassembled WGS sequence"/>
</dbReference>
<evidence type="ECO:0000313" key="2">
    <source>
        <dbReference type="EMBL" id="KAE8353884.1"/>
    </source>
</evidence>
<dbReference type="EMBL" id="ML739086">
    <property type="protein sequence ID" value="KAE8353884.1"/>
    <property type="molecule type" value="Genomic_DNA"/>
</dbReference>
<gene>
    <name evidence="2" type="ORF">BDV28DRAFT_132280</name>
</gene>
<evidence type="ECO:0000256" key="1">
    <source>
        <dbReference type="SAM" id="SignalP"/>
    </source>
</evidence>
<evidence type="ECO:0000313" key="3">
    <source>
        <dbReference type="Proteomes" id="UP000327118"/>
    </source>
</evidence>
<dbReference type="AlphaFoldDB" id="A0A5N6Z8A4"/>
<feature type="signal peptide" evidence="1">
    <location>
        <begin position="1"/>
        <end position="22"/>
    </location>
</feature>
<protein>
    <recommendedName>
        <fullName evidence="4">Secreted protein</fullName>
    </recommendedName>
</protein>
<organism evidence="2 3">
    <name type="scientific">Aspergillus coremiiformis</name>
    <dbReference type="NCBI Taxonomy" id="138285"/>
    <lineage>
        <taxon>Eukaryota</taxon>
        <taxon>Fungi</taxon>
        <taxon>Dikarya</taxon>
        <taxon>Ascomycota</taxon>
        <taxon>Pezizomycotina</taxon>
        <taxon>Eurotiomycetes</taxon>
        <taxon>Eurotiomycetidae</taxon>
        <taxon>Eurotiales</taxon>
        <taxon>Aspergillaceae</taxon>
        <taxon>Aspergillus</taxon>
        <taxon>Aspergillus subgen. Circumdati</taxon>
    </lineage>
</organism>
<name>A0A5N6Z8A4_9EURO</name>
<feature type="chain" id="PRO_5024895877" description="Secreted protein" evidence="1">
    <location>
        <begin position="23"/>
        <end position="77"/>
    </location>
</feature>
<accession>A0A5N6Z8A4</accession>